<comment type="caution">
    <text evidence="9">The sequence shown here is derived from an EMBL/GenBank/DDBJ whole genome shotgun (WGS) entry which is preliminary data.</text>
</comment>
<dbReference type="AlphaFoldDB" id="A0A9W7XK22"/>
<protein>
    <submittedName>
        <fullName evidence="9">G2/mitotic-specific cyclin</fullName>
    </submittedName>
</protein>
<dbReference type="Proteomes" id="UP001145021">
    <property type="component" value="Unassembled WGS sequence"/>
</dbReference>
<dbReference type="EMBL" id="JANBOH010000171">
    <property type="protein sequence ID" value="KAJ1644367.1"/>
    <property type="molecule type" value="Genomic_DNA"/>
</dbReference>
<evidence type="ECO:0000256" key="1">
    <source>
        <dbReference type="ARBA" id="ARBA00006955"/>
    </source>
</evidence>
<evidence type="ECO:0000256" key="2">
    <source>
        <dbReference type="ARBA" id="ARBA00022618"/>
    </source>
</evidence>
<feature type="region of interest" description="Disordered" evidence="6">
    <location>
        <begin position="337"/>
        <end position="357"/>
    </location>
</feature>
<gene>
    <name evidence="9" type="primary">CLB2</name>
    <name evidence="9" type="ORF">LPJ64_003953</name>
</gene>
<dbReference type="InterPro" id="IPR039361">
    <property type="entry name" value="Cyclin"/>
</dbReference>
<dbReference type="SMART" id="SM00385">
    <property type="entry name" value="CYCLIN"/>
    <property type="match status" value="2"/>
</dbReference>
<name>A0A9W7XK22_9FUNG</name>
<feature type="region of interest" description="Disordered" evidence="6">
    <location>
        <begin position="631"/>
        <end position="654"/>
    </location>
</feature>
<dbReference type="FunFam" id="1.10.472.10:FF:000005">
    <property type="entry name" value="G2/mitotic-specific cyclin B"/>
    <property type="match status" value="1"/>
</dbReference>
<evidence type="ECO:0000256" key="6">
    <source>
        <dbReference type="SAM" id="MobiDB-lite"/>
    </source>
</evidence>
<dbReference type="PROSITE" id="PS00292">
    <property type="entry name" value="CYCLINS"/>
    <property type="match status" value="1"/>
</dbReference>
<keyword evidence="2" id="KW-0132">Cell division</keyword>
<dbReference type="SMART" id="SM01332">
    <property type="entry name" value="Cyclin_C"/>
    <property type="match status" value="1"/>
</dbReference>
<evidence type="ECO:0000313" key="9">
    <source>
        <dbReference type="EMBL" id="KAJ1644367.1"/>
    </source>
</evidence>
<proteinExistence type="inferred from homology"/>
<reference evidence="9" key="1">
    <citation type="submission" date="2022-07" db="EMBL/GenBank/DDBJ databases">
        <title>Phylogenomic reconstructions and comparative analyses of Kickxellomycotina fungi.</title>
        <authorList>
            <person name="Reynolds N.K."/>
            <person name="Stajich J.E."/>
            <person name="Barry K."/>
            <person name="Grigoriev I.V."/>
            <person name="Crous P."/>
            <person name="Smith M.E."/>
        </authorList>
    </citation>
    <scope>NUCLEOTIDE SEQUENCE</scope>
    <source>
        <strain evidence="9">NBRC 105413</strain>
    </source>
</reference>
<dbReference type="SUPFAM" id="SSF47954">
    <property type="entry name" value="Cyclin-like"/>
    <property type="match status" value="2"/>
</dbReference>
<evidence type="ECO:0000256" key="4">
    <source>
        <dbReference type="ARBA" id="ARBA00023306"/>
    </source>
</evidence>
<dbReference type="PANTHER" id="PTHR10177">
    <property type="entry name" value="CYCLINS"/>
    <property type="match status" value="1"/>
</dbReference>
<accession>A0A9W7XK22</accession>
<feature type="domain" description="Cyclin-like" evidence="7">
    <location>
        <begin position="404"/>
        <end position="488"/>
    </location>
</feature>
<feature type="compositionally biased region" description="Polar residues" evidence="6">
    <location>
        <begin position="254"/>
        <end position="263"/>
    </location>
</feature>
<sequence>MSIHTRSNASRTATGESKQPSINENRVASSGISKTILKPKALSGRSILSSIEKSSINMKTATSNSATGAKGSAGLKASLVVSSSTSTNSSASSQNMAAVASQKPRVPLSAVDPSRTQVYRDPAPRPARLRRAAASVADHAIQGALAVKTSSNRPAAASAAVAAAPLKVLRSSSASNILPTKPSSKILAYKPVAMPPTHPTATVVIEPRPQPLAGTKRRAATADIEPPRAVRAKLTKEITHIEHSDSATEVPFSGTASTRSVASQDTLIETRSTSSVDSRADSQSTVVEGGVSADIMQRKFAKPVRTLAPKNSQPATTTAVAVAPSSDPFYDFDKDVKSKQNEETEEPDYDDIDAEDSDDPLMVSEYIVEIMEYMHSLESKCMPDETYMTKQVDLNWEMRRVLINWIVQIHYQLRMLPETLFLAVNLVDRFLSKRQVSVSKLQLVGLTGLLLASKYEEMTTPQMQDFAFLAGNCYTVEEIKNAEVFMLRVLDFDLSYPNPLTFLRRVSKAEQYNMQTRTLAKYLMEICLVDHRLMRFTPSHIAAAGICLARQMLNAGSWDSNLRHYSGYSQTELQPCISLMIHHLLHTPKDEFVFKKFQHRRFLKASLFCREWITRHRHEFVRETPPLGHFAASSTGTTKNASVSRTSSDISETF</sequence>
<dbReference type="InterPro" id="IPR013763">
    <property type="entry name" value="Cyclin-like_dom"/>
</dbReference>
<dbReference type="InterPro" id="IPR006671">
    <property type="entry name" value="Cyclin_N"/>
</dbReference>
<feature type="compositionally biased region" description="Polar residues" evidence="6">
    <location>
        <begin position="632"/>
        <end position="654"/>
    </location>
</feature>
<dbReference type="GO" id="GO:0051301">
    <property type="term" value="P:cell division"/>
    <property type="evidence" value="ECO:0007669"/>
    <property type="project" value="UniProtKB-KW"/>
</dbReference>
<dbReference type="CDD" id="cd20512">
    <property type="entry name" value="CYCLIN_CLBs_yeast_rpt2"/>
    <property type="match status" value="1"/>
</dbReference>
<evidence type="ECO:0000256" key="5">
    <source>
        <dbReference type="RuleBase" id="RU000383"/>
    </source>
</evidence>
<dbReference type="GO" id="GO:0016538">
    <property type="term" value="F:cyclin-dependent protein serine/threonine kinase regulator activity"/>
    <property type="evidence" value="ECO:0007669"/>
    <property type="project" value="UniProtKB-ARBA"/>
</dbReference>
<dbReference type="InterPro" id="IPR048258">
    <property type="entry name" value="Cyclins_cyclin-box"/>
</dbReference>
<dbReference type="GO" id="GO:0044772">
    <property type="term" value="P:mitotic cell cycle phase transition"/>
    <property type="evidence" value="ECO:0007669"/>
    <property type="project" value="UniProtKB-ARBA"/>
</dbReference>
<evidence type="ECO:0000313" key="10">
    <source>
        <dbReference type="Proteomes" id="UP001145021"/>
    </source>
</evidence>
<feature type="domain" description="Cyclin C-terminal" evidence="8">
    <location>
        <begin position="497"/>
        <end position="611"/>
    </location>
</feature>
<feature type="domain" description="Cyclin-like" evidence="7">
    <location>
        <begin position="501"/>
        <end position="582"/>
    </location>
</feature>
<keyword evidence="4" id="KW-0131">Cell cycle</keyword>
<keyword evidence="3 5" id="KW-0195">Cyclin</keyword>
<dbReference type="Pfam" id="PF02984">
    <property type="entry name" value="Cyclin_C"/>
    <property type="match status" value="1"/>
</dbReference>
<dbReference type="InterPro" id="IPR004367">
    <property type="entry name" value="Cyclin_C-dom"/>
</dbReference>
<feature type="region of interest" description="Disordered" evidence="6">
    <location>
        <begin position="85"/>
        <end position="110"/>
    </location>
</feature>
<feature type="region of interest" description="Disordered" evidence="6">
    <location>
        <begin position="243"/>
        <end position="263"/>
    </location>
</feature>
<dbReference type="InterPro" id="IPR036915">
    <property type="entry name" value="Cyclin-like_sf"/>
</dbReference>
<organism evidence="9 10">
    <name type="scientific">Coemansia asiatica</name>
    <dbReference type="NCBI Taxonomy" id="1052880"/>
    <lineage>
        <taxon>Eukaryota</taxon>
        <taxon>Fungi</taxon>
        <taxon>Fungi incertae sedis</taxon>
        <taxon>Zoopagomycota</taxon>
        <taxon>Kickxellomycotina</taxon>
        <taxon>Kickxellomycetes</taxon>
        <taxon>Kickxellales</taxon>
        <taxon>Kickxellaceae</taxon>
        <taxon>Coemansia</taxon>
    </lineage>
</organism>
<evidence type="ECO:0000256" key="3">
    <source>
        <dbReference type="ARBA" id="ARBA00023127"/>
    </source>
</evidence>
<feature type="compositionally biased region" description="Polar residues" evidence="6">
    <location>
        <begin position="1"/>
        <end position="33"/>
    </location>
</feature>
<feature type="region of interest" description="Disordered" evidence="6">
    <location>
        <begin position="1"/>
        <end position="35"/>
    </location>
</feature>
<evidence type="ECO:0000259" key="7">
    <source>
        <dbReference type="SMART" id="SM00385"/>
    </source>
</evidence>
<feature type="compositionally biased region" description="Acidic residues" evidence="6">
    <location>
        <begin position="343"/>
        <end position="357"/>
    </location>
</feature>
<feature type="compositionally biased region" description="Low complexity" evidence="6">
    <location>
        <begin position="85"/>
        <end position="102"/>
    </location>
</feature>
<dbReference type="Gene3D" id="1.10.472.10">
    <property type="entry name" value="Cyclin-like"/>
    <property type="match status" value="2"/>
</dbReference>
<keyword evidence="10" id="KW-1185">Reference proteome</keyword>
<dbReference type="Pfam" id="PF00134">
    <property type="entry name" value="Cyclin_N"/>
    <property type="match status" value="1"/>
</dbReference>
<comment type="similarity">
    <text evidence="1">Belongs to the cyclin family. Cyclin AB subfamily.</text>
</comment>
<evidence type="ECO:0000259" key="8">
    <source>
        <dbReference type="SMART" id="SM01332"/>
    </source>
</evidence>